<dbReference type="HOGENOM" id="CLU_1113041_0_0_1"/>
<dbReference type="PaxDb" id="2903-EOD35511"/>
<evidence type="ECO:0000313" key="2">
    <source>
        <dbReference type="Proteomes" id="UP000013827"/>
    </source>
</evidence>
<reference evidence="1" key="2">
    <citation type="submission" date="2024-10" db="UniProtKB">
        <authorList>
            <consortium name="EnsemblProtists"/>
        </authorList>
    </citation>
    <scope>IDENTIFICATION</scope>
</reference>
<dbReference type="EnsemblProtists" id="EOD35511">
    <property type="protein sequence ID" value="EOD35511"/>
    <property type="gene ID" value="EMIHUDRAFT_201649"/>
</dbReference>
<dbReference type="KEGG" id="ehx:EMIHUDRAFT_222478"/>
<proteinExistence type="predicted"/>
<dbReference type="EnsemblProtists" id="EOD40723">
    <property type="protein sequence ID" value="EOD40723"/>
    <property type="gene ID" value="EMIHUDRAFT_222478"/>
</dbReference>
<reference evidence="2" key="1">
    <citation type="journal article" date="2013" name="Nature">
        <title>Pan genome of the phytoplankton Emiliania underpins its global distribution.</title>
        <authorList>
            <person name="Read B.A."/>
            <person name="Kegel J."/>
            <person name="Klute M.J."/>
            <person name="Kuo A."/>
            <person name="Lefebvre S.C."/>
            <person name="Maumus F."/>
            <person name="Mayer C."/>
            <person name="Miller J."/>
            <person name="Monier A."/>
            <person name="Salamov A."/>
            <person name="Young J."/>
            <person name="Aguilar M."/>
            <person name="Claverie J.M."/>
            <person name="Frickenhaus S."/>
            <person name="Gonzalez K."/>
            <person name="Herman E.K."/>
            <person name="Lin Y.C."/>
            <person name="Napier J."/>
            <person name="Ogata H."/>
            <person name="Sarno A.F."/>
            <person name="Shmutz J."/>
            <person name="Schroeder D."/>
            <person name="de Vargas C."/>
            <person name="Verret F."/>
            <person name="von Dassow P."/>
            <person name="Valentin K."/>
            <person name="Van de Peer Y."/>
            <person name="Wheeler G."/>
            <person name="Dacks J.B."/>
            <person name="Delwiche C.F."/>
            <person name="Dyhrman S.T."/>
            <person name="Glockner G."/>
            <person name="John U."/>
            <person name="Richards T."/>
            <person name="Worden A.Z."/>
            <person name="Zhang X."/>
            <person name="Grigoriev I.V."/>
            <person name="Allen A.E."/>
            <person name="Bidle K."/>
            <person name="Borodovsky M."/>
            <person name="Bowler C."/>
            <person name="Brownlee C."/>
            <person name="Cock J.M."/>
            <person name="Elias M."/>
            <person name="Gladyshev V.N."/>
            <person name="Groth M."/>
            <person name="Guda C."/>
            <person name="Hadaegh A."/>
            <person name="Iglesias-Rodriguez M.D."/>
            <person name="Jenkins J."/>
            <person name="Jones B.M."/>
            <person name="Lawson T."/>
            <person name="Leese F."/>
            <person name="Lindquist E."/>
            <person name="Lobanov A."/>
            <person name="Lomsadze A."/>
            <person name="Malik S.B."/>
            <person name="Marsh M.E."/>
            <person name="Mackinder L."/>
            <person name="Mock T."/>
            <person name="Mueller-Roeber B."/>
            <person name="Pagarete A."/>
            <person name="Parker M."/>
            <person name="Probert I."/>
            <person name="Quesneville H."/>
            <person name="Raines C."/>
            <person name="Rensing S.A."/>
            <person name="Riano-Pachon D.M."/>
            <person name="Richier S."/>
            <person name="Rokitta S."/>
            <person name="Shiraiwa Y."/>
            <person name="Soanes D.M."/>
            <person name="van der Giezen M."/>
            <person name="Wahlund T.M."/>
            <person name="Williams B."/>
            <person name="Wilson W."/>
            <person name="Wolfe G."/>
            <person name="Wurch L.L."/>
        </authorList>
    </citation>
    <scope>NUCLEOTIDE SEQUENCE</scope>
</reference>
<dbReference type="RefSeq" id="XP_005787940.1">
    <property type="nucleotide sequence ID" value="XM_005787883.1"/>
</dbReference>
<dbReference type="RefSeq" id="XP_005793152.1">
    <property type="nucleotide sequence ID" value="XM_005793095.1"/>
</dbReference>
<keyword evidence="2" id="KW-1185">Reference proteome</keyword>
<organism evidence="1 2">
    <name type="scientific">Emiliania huxleyi (strain CCMP1516)</name>
    <dbReference type="NCBI Taxonomy" id="280463"/>
    <lineage>
        <taxon>Eukaryota</taxon>
        <taxon>Haptista</taxon>
        <taxon>Haptophyta</taxon>
        <taxon>Prymnesiophyceae</taxon>
        <taxon>Isochrysidales</taxon>
        <taxon>Noelaerhabdaceae</taxon>
        <taxon>Emiliania</taxon>
    </lineage>
</organism>
<protein>
    <submittedName>
        <fullName evidence="1">Uncharacterized protein</fullName>
    </submittedName>
</protein>
<dbReference type="GeneID" id="17285994"/>
<dbReference type="OMA" id="SAWRCIS"/>
<dbReference type="GeneID" id="17280781"/>
<accession>A0A0D3KY88</accession>
<dbReference type="AlphaFoldDB" id="A0A0D3KY88"/>
<sequence>MAGGNPAGEPCPSIARRFYAKSADGLLPCSLRFVDRFLRWECGRHLLGLGLFPDAKEISESVACLQAVLEHCAQHAFSPASGDTLVVCVGDGRTPRTAALELRHANLLSQEASDAARAQRARLRTELRSIARLRLLSCRAEEAAVWVAARVTSVVVMLPHAHVTPDEALGCLRFGGERERGSAVPAIAVVQLPCCGYVWHGTALGQPPDVERLDGRICAAARTVRVWRDVSAHFNFGASARGLGARTAGG</sequence>
<evidence type="ECO:0000313" key="1">
    <source>
        <dbReference type="EnsemblProtists" id="EOD40723"/>
    </source>
</evidence>
<dbReference type="Proteomes" id="UP000013827">
    <property type="component" value="Unassembled WGS sequence"/>
</dbReference>
<dbReference type="KEGG" id="ehx:EMIHUDRAFT_201649"/>
<dbReference type="eggNOG" id="ENOG502S407">
    <property type="taxonomic scope" value="Eukaryota"/>
</dbReference>
<name>A0A0D3KY88_EMIH1</name>